<keyword evidence="1" id="KW-1133">Transmembrane helix</keyword>
<dbReference type="Pfam" id="PF04403">
    <property type="entry name" value="PqiA"/>
    <property type="match status" value="1"/>
</dbReference>
<keyword evidence="3" id="KW-1185">Reference proteome</keyword>
<evidence type="ECO:0000256" key="1">
    <source>
        <dbReference type="SAM" id="Phobius"/>
    </source>
</evidence>
<protein>
    <submittedName>
        <fullName evidence="2">Paraquat-inducible protein A</fullName>
    </submittedName>
</protein>
<dbReference type="Proteomes" id="UP000009881">
    <property type="component" value="Unassembled WGS sequence"/>
</dbReference>
<dbReference type="eggNOG" id="COG2995">
    <property type="taxonomic scope" value="Bacteria"/>
</dbReference>
<keyword evidence="1" id="KW-0472">Membrane</keyword>
<comment type="caution">
    <text evidence="2">The sequence shown here is derived from an EMBL/GenBank/DDBJ whole genome shotgun (WGS) entry which is preliminary data.</text>
</comment>
<gene>
    <name evidence="2" type="ORF">C882_1646</name>
</gene>
<sequence length="148" mass="15716">MTRALLTPILAGTALVLLGLGIGLPLLHIDRLWLFTDSVSLWQAIVTLYSEGEPFLAVVLTAFSIVFPVLKLIGVLWAWRRPSPRMAAVVDGLGKWSMMDVLVVALLIVTLKGSGLVNAASAPGVYCFAAAVLLSMIAGMLAKKDPST</sequence>
<proteinExistence type="predicted"/>
<feature type="transmembrane region" description="Helical" evidence="1">
    <location>
        <begin position="123"/>
        <end position="142"/>
    </location>
</feature>
<accession>K9HR99</accession>
<feature type="transmembrane region" description="Helical" evidence="1">
    <location>
        <begin position="55"/>
        <end position="79"/>
    </location>
</feature>
<keyword evidence="1" id="KW-0812">Transmembrane</keyword>
<dbReference type="InterPro" id="IPR007498">
    <property type="entry name" value="PqiA-like"/>
</dbReference>
<name>K9HR99_9PROT</name>
<evidence type="ECO:0000313" key="2">
    <source>
        <dbReference type="EMBL" id="EKV32808.1"/>
    </source>
</evidence>
<dbReference type="RefSeq" id="WP_009538635.1">
    <property type="nucleotide sequence ID" value="NZ_ANHY01000002.1"/>
</dbReference>
<reference evidence="2 3" key="1">
    <citation type="journal article" date="2013" name="Genome Announc.">
        <title>Draft Genome Sequence of an Alphaproteobacterium, Caenispirillum salinarum AK4(T), Isolated from a Solar Saltern.</title>
        <authorList>
            <person name="Khatri I."/>
            <person name="Singh A."/>
            <person name="Korpole S."/>
            <person name="Pinnaka A.K."/>
            <person name="Subramanian S."/>
        </authorList>
    </citation>
    <scope>NUCLEOTIDE SEQUENCE [LARGE SCALE GENOMIC DNA]</scope>
    <source>
        <strain evidence="2 3">AK4</strain>
    </source>
</reference>
<dbReference type="STRING" id="1238182.C882_1646"/>
<dbReference type="AlphaFoldDB" id="K9HR99"/>
<organism evidence="2 3">
    <name type="scientific">Caenispirillum salinarum AK4</name>
    <dbReference type="NCBI Taxonomy" id="1238182"/>
    <lineage>
        <taxon>Bacteria</taxon>
        <taxon>Pseudomonadati</taxon>
        <taxon>Pseudomonadota</taxon>
        <taxon>Alphaproteobacteria</taxon>
        <taxon>Rhodospirillales</taxon>
        <taxon>Novispirillaceae</taxon>
        <taxon>Caenispirillum</taxon>
    </lineage>
</organism>
<dbReference type="OrthoDB" id="9800207at2"/>
<dbReference type="EMBL" id="ANHY01000002">
    <property type="protein sequence ID" value="EKV32808.1"/>
    <property type="molecule type" value="Genomic_DNA"/>
</dbReference>
<evidence type="ECO:0000313" key="3">
    <source>
        <dbReference type="Proteomes" id="UP000009881"/>
    </source>
</evidence>